<dbReference type="Pfam" id="PF03398">
    <property type="entry name" value="Ist1"/>
    <property type="match status" value="1"/>
</dbReference>
<dbReference type="EMBL" id="JBBWWQ010000021">
    <property type="protein sequence ID" value="KAK8914217.1"/>
    <property type="molecule type" value="Genomic_DNA"/>
</dbReference>
<evidence type="ECO:0000256" key="1">
    <source>
        <dbReference type="ARBA" id="ARBA00005536"/>
    </source>
</evidence>
<protein>
    <recommendedName>
        <fullName evidence="6">IST1 homolog</fullName>
    </recommendedName>
</protein>
<name>A0AAP0ATV5_9ASPA</name>
<dbReference type="InterPro" id="IPR042277">
    <property type="entry name" value="IST1-like"/>
</dbReference>
<keyword evidence="2" id="KW-0175">Coiled coil</keyword>
<dbReference type="Gene3D" id="1.20.1260.60">
    <property type="entry name" value="Vacuolar protein sorting-associated protein Ist1"/>
    <property type="match status" value="1"/>
</dbReference>
<feature type="coiled-coil region" evidence="2">
    <location>
        <begin position="32"/>
        <end position="59"/>
    </location>
</feature>
<evidence type="ECO:0000313" key="5">
    <source>
        <dbReference type="Proteomes" id="UP001418222"/>
    </source>
</evidence>
<dbReference type="PANTHER" id="PTHR12161">
    <property type="entry name" value="IST1 FAMILY MEMBER"/>
    <property type="match status" value="1"/>
</dbReference>
<proteinExistence type="inferred from homology"/>
<dbReference type="InterPro" id="IPR005061">
    <property type="entry name" value="Ist1"/>
</dbReference>
<organism evidence="4 5">
    <name type="scientific">Platanthera zijinensis</name>
    <dbReference type="NCBI Taxonomy" id="2320716"/>
    <lineage>
        <taxon>Eukaryota</taxon>
        <taxon>Viridiplantae</taxon>
        <taxon>Streptophyta</taxon>
        <taxon>Embryophyta</taxon>
        <taxon>Tracheophyta</taxon>
        <taxon>Spermatophyta</taxon>
        <taxon>Magnoliopsida</taxon>
        <taxon>Liliopsida</taxon>
        <taxon>Asparagales</taxon>
        <taxon>Orchidaceae</taxon>
        <taxon>Orchidoideae</taxon>
        <taxon>Orchideae</taxon>
        <taxon>Orchidinae</taxon>
        <taxon>Platanthera</taxon>
    </lineage>
</organism>
<evidence type="ECO:0000256" key="3">
    <source>
        <dbReference type="SAM" id="MobiDB-lite"/>
    </source>
</evidence>
<accession>A0AAP0ATV5</accession>
<keyword evidence="5" id="KW-1185">Reference proteome</keyword>
<comment type="caution">
    <text evidence="4">The sequence shown here is derived from an EMBL/GenBank/DDBJ whole genome shotgun (WGS) entry which is preliminary data.</text>
</comment>
<reference evidence="4 5" key="1">
    <citation type="journal article" date="2022" name="Nat. Plants">
        <title>Genomes of leafy and leafless Platanthera orchids illuminate the evolution of mycoheterotrophy.</title>
        <authorList>
            <person name="Li M.H."/>
            <person name="Liu K.W."/>
            <person name="Li Z."/>
            <person name="Lu H.C."/>
            <person name="Ye Q.L."/>
            <person name="Zhang D."/>
            <person name="Wang J.Y."/>
            <person name="Li Y.F."/>
            <person name="Zhong Z.M."/>
            <person name="Liu X."/>
            <person name="Yu X."/>
            <person name="Liu D.K."/>
            <person name="Tu X.D."/>
            <person name="Liu B."/>
            <person name="Hao Y."/>
            <person name="Liao X.Y."/>
            <person name="Jiang Y.T."/>
            <person name="Sun W.H."/>
            <person name="Chen J."/>
            <person name="Chen Y.Q."/>
            <person name="Ai Y."/>
            <person name="Zhai J.W."/>
            <person name="Wu S.S."/>
            <person name="Zhou Z."/>
            <person name="Hsiao Y.Y."/>
            <person name="Wu W.L."/>
            <person name="Chen Y.Y."/>
            <person name="Lin Y.F."/>
            <person name="Hsu J.L."/>
            <person name="Li C.Y."/>
            <person name="Wang Z.W."/>
            <person name="Zhao X."/>
            <person name="Zhong W.Y."/>
            <person name="Ma X.K."/>
            <person name="Ma L."/>
            <person name="Huang J."/>
            <person name="Chen G.Z."/>
            <person name="Huang M.Z."/>
            <person name="Huang L."/>
            <person name="Peng D.H."/>
            <person name="Luo Y.B."/>
            <person name="Zou S.Q."/>
            <person name="Chen S.P."/>
            <person name="Lan S."/>
            <person name="Tsai W.C."/>
            <person name="Van de Peer Y."/>
            <person name="Liu Z.J."/>
        </authorList>
    </citation>
    <scope>NUCLEOTIDE SEQUENCE [LARGE SCALE GENOMIC DNA]</scope>
    <source>
        <strain evidence="4">Lor287</strain>
    </source>
</reference>
<dbReference type="PANTHER" id="PTHR12161:SF81">
    <property type="entry name" value="OS01G0687700 PROTEIN"/>
    <property type="match status" value="1"/>
</dbReference>
<dbReference type="FunFam" id="1.20.1260.60:FF:000003">
    <property type="entry name" value="IST1-like protein isoform A"/>
    <property type="match status" value="1"/>
</dbReference>
<evidence type="ECO:0000313" key="4">
    <source>
        <dbReference type="EMBL" id="KAK8914217.1"/>
    </source>
</evidence>
<dbReference type="AlphaFoldDB" id="A0AAP0ATV5"/>
<evidence type="ECO:0000256" key="2">
    <source>
        <dbReference type="SAM" id="Coils"/>
    </source>
</evidence>
<comment type="similarity">
    <text evidence="1">Belongs to the IST1 family.</text>
</comment>
<dbReference type="Proteomes" id="UP001418222">
    <property type="component" value="Unassembled WGS sequence"/>
</dbReference>
<sequence length="322" mass="35694">MSGLNSLFNRATFGTRCKTCLNLAVSRIKLLHNKRELQLKNMRREIAQYLQTGQEAIARIKVEHVIREQNISAAYEILELFCEFLIARIPILEVQRDCPSELLEAVASIIFASPRCSDVPELLQVRNLFLTKYGKEFVAAAAELRPDSGVNRAVIEKLSVGAPPVDRRLECLRGIARDHNLNWNSSSTEREFAKKHEDLLDGSIHIPAKEPSARSSTDISSPPKQQQERPHHPHPVLATPMSDNPPSRREPPLPSPKNTVPRSTLRAAGPGEAEANRPPSDAMERAQAALAIAERALVAAHTAAELGKVKLFTREAVHKHPG</sequence>
<feature type="region of interest" description="Disordered" evidence="3">
    <location>
        <begin position="204"/>
        <end position="286"/>
    </location>
</feature>
<dbReference type="GO" id="GO:0015031">
    <property type="term" value="P:protein transport"/>
    <property type="evidence" value="ECO:0007669"/>
    <property type="project" value="InterPro"/>
</dbReference>
<feature type="compositionally biased region" description="Polar residues" evidence="3">
    <location>
        <begin position="213"/>
        <end position="225"/>
    </location>
</feature>
<evidence type="ECO:0008006" key="6">
    <source>
        <dbReference type="Google" id="ProtNLM"/>
    </source>
</evidence>
<gene>
    <name evidence="4" type="ORF">KSP39_PZI024041</name>
</gene>